<dbReference type="InterPro" id="IPR010961">
    <property type="entry name" value="4pyrrol_synth_NH2levulA_synth"/>
</dbReference>
<dbReference type="InterPro" id="IPR015421">
    <property type="entry name" value="PyrdxlP-dep_Trfase_major"/>
</dbReference>
<evidence type="ECO:0000256" key="12">
    <source>
        <dbReference type="ARBA" id="ARBA00031945"/>
    </source>
</evidence>
<evidence type="ECO:0000313" key="18">
    <source>
        <dbReference type="EMBL" id="MEA0971131.1"/>
    </source>
</evidence>
<proteinExistence type="inferred from homology"/>
<evidence type="ECO:0000256" key="13">
    <source>
        <dbReference type="ARBA" id="ARBA00032773"/>
    </source>
</evidence>
<evidence type="ECO:0000256" key="11">
    <source>
        <dbReference type="ARBA" id="ARBA00031691"/>
    </source>
</evidence>
<feature type="domain" description="Aminotransferase class I/classII large" evidence="17">
    <location>
        <begin position="45"/>
        <end position="389"/>
    </location>
</feature>
<comment type="pathway">
    <text evidence="2 16">Porphyrin-containing compound metabolism; protoporphyrin-IX biosynthesis; 5-aminolevulinate from glycine: step 1/1.</text>
</comment>
<protein>
    <recommendedName>
        <fullName evidence="6 16">5-aminolevulinate synthase</fullName>
        <ecNumber evidence="5 16">2.3.1.37</ecNumber>
    </recommendedName>
    <alternativeName>
        <fullName evidence="11 16">5-aminolevulinic acid synthase</fullName>
    </alternativeName>
    <alternativeName>
        <fullName evidence="12 16">Delta-ALA synthase</fullName>
    </alternativeName>
    <alternativeName>
        <fullName evidence="13 16">Delta-aminolevulinate synthase</fullName>
    </alternativeName>
</protein>
<evidence type="ECO:0000256" key="2">
    <source>
        <dbReference type="ARBA" id="ARBA00005029"/>
    </source>
</evidence>
<comment type="subunit">
    <text evidence="4">Homodimer.</text>
</comment>
<dbReference type="EMBL" id="JARJFB010000085">
    <property type="protein sequence ID" value="MEA0971131.1"/>
    <property type="molecule type" value="Genomic_DNA"/>
</dbReference>
<evidence type="ECO:0000313" key="19">
    <source>
        <dbReference type="Proteomes" id="UP001291687"/>
    </source>
</evidence>
<evidence type="ECO:0000256" key="9">
    <source>
        <dbReference type="ARBA" id="ARBA00023133"/>
    </source>
</evidence>
<keyword evidence="8 15" id="KW-0663">Pyridoxal phosphate</keyword>
<evidence type="ECO:0000256" key="16">
    <source>
        <dbReference type="RuleBase" id="RU910713"/>
    </source>
</evidence>
<organism evidence="18 19">
    <name type="scientific">Candidatus Megaera venefica</name>
    <dbReference type="NCBI Taxonomy" id="2055910"/>
    <lineage>
        <taxon>Bacteria</taxon>
        <taxon>Pseudomonadati</taxon>
        <taxon>Pseudomonadota</taxon>
        <taxon>Alphaproteobacteria</taxon>
        <taxon>Rickettsiales</taxon>
        <taxon>Rickettsiaceae</taxon>
        <taxon>Candidatus Megaera</taxon>
    </lineage>
</organism>
<dbReference type="RefSeq" id="WP_322777033.1">
    <property type="nucleotide sequence ID" value="NZ_JARJFB010000085.1"/>
</dbReference>
<dbReference type="PANTHER" id="PTHR13693">
    <property type="entry name" value="CLASS II AMINOTRANSFERASE/8-AMINO-7-OXONONANOATE SYNTHASE"/>
    <property type="match status" value="1"/>
</dbReference>
<dbReference type="InterPro" id="IPR015424">
    <property type="entry name" value="PyrdxlP-dep_Trfase"/>
</dbReference>
<keyword evidence="10 16" id="KW-0012">Acyltransferase</keyword>
<comment type="cofactor">
    <cofactor evidence="1 15">
        <name>pyridoxal 5'-phosphate</name>
        <dbReference type="ChEBI" id="CHEBI:597326"/>
    </cofactor>
</comment>
<dbReference type="InterPro" id="IPR050087">
    <property type="entry name" value="AON_synthase_class-II"/>
</dbReference>
<evidence type="ECO:0000256" key="4">
    <source>
        <dbReference type="ARBA" id="ARBA00011738"/>
    </source>
</evidence>
<keyword evidence="7 16" id="KW-0808">Transferase</keyword>
<comment type="catalytic activity">
    <reaction evidence="14 16">
        <text>succinyl-CoA + glycine + H(+) = 5-aminolevulinate + CO2 + CoA</text>
        <dbReference type="Rhea" id="RHEA:12921"/>
        <dbReference type="ChEBI" id="CHEBI:15378"/>
        <dbReference type="ChEBI" id="CHEBI:16526"/>
        <dbReference type="ChEBI" id="CHEBI:57287"/>
        <dbReference type="ChEBI" id="CHEBI:57292"/>
        <dbReference type="ChEBI" id="CHEBI:57305"/>
        <dbReference type="ChEBI" id="CHEBI:356416"/>
        <dbReference type="EC" id="2.3.1.37"/>
    </reaction>
</comment>
<dbReference type="NCBIfam" id="TIGR01821">
    <property type="entry name" value="5aminolev_synth"/>
    <property type="match status" value="1"/>
</dbReference>
<dbReference type="Proteomes" id="UP001291687">
    <property type="component" value="Unassembled WGS sequence"/>
</dbReference>
<keyword evidence="9 16" id="KW-0350">Heme biosynthesis</keyword>
<evidence type="ECO:0000256" key="3">
    <source>
        <dbReference type="ARBA" id="ARBA00008392"/>
    </source>
</evidence>
<evidence type="ECO:0000256" key="10">
    <source>
        <dbReference type="ARBA" id="ARBA00023315"/>
    </source>
</evidence>
<evidence type="ECO:0000259" key="17">
    <source>
        <dbReference type="Pfam" id="PF00155"/>
    </source>
</evidence>
<evidence type="ECO:0000256" key="8">
    <source>
        <dbReference type="ARBA" id="ARBA00022898"/>
    </source>
</evidence>
<evidence type="ECO:0000256" key="1">
    <source>
        <dbReference type="ARBA" id="ARBA00001933"/>
    </source>
</evidence>
<evidence type="ECO:0000256" key="15">
    <source>
        <dbReference type="RuleBase" id="RU003693"/>
    </source>
</evidence>
<accession>A0ABU5ND62</accession>
<dbReference type="InterPro" id="IPR004839">
    <property type="entry name" value="Aminotransferase_I/II_large"/>
</dbReference>
<dbReference type="InterPro" id="IPR015422">
    <property type="entry name" value="PyrdxlP-dep_Trfase_small"/>
</dbReference>
<dbReference type="SUPFAM" id="SSF53383">
    <property type="entry name" value="PLP-dependent transferases"/>
    <property type="match status" value="1"/>
</dbReference>
<keyword evidence="19" id="KW-1185">Reference proteome</keyword>
<evidence type="ECO:0000256" key="6">
    <source>
        <dbReference type="ARBA" id="ARBA00017999"/>
    </source>
</evidence>
<gene>
    <name evidence="18" type="ORF">Megvenef_01104</name>
</gene>
<reference evidence="18 19" key="1">
    <citation type="submission" date="2023-03" db="EMBL/GenBank/DDBJ databases">
        <title>Host association and intracellularity evolved multiple times independently in the Rickettsiales.</title>
        <authorList>
            <person name="Castelli M."/>
            <person name="Nardi T."/>
            <person name="Gammuto L."/>
            <person name="Bellinzona G."/>
            <person name="Sabaneyeva E."/>
            <person name="Potekhin A."/>
            <person name="Serra V."/>
            <person name="Petroni G."/>
            <person name="Sassera D."/>
        </authorList>
    </citation>
    <scope>NUCLEOTIDE SEQUENCE [LARGE SCALE GENOMIC DNA]</scope>
    <source>
        <strain evidence="18 19">Sr 2-6</strain>
    </source>
</reference>
<evidence type="ECO:0000256" key="5">
    <source>
        <dbReference type="ARBA" id="ARBA00013257"/>
    </source>
</evidence>
<comment type="caution">
    <text evidence="18">The sequence shown here is derived from an EMBL/GenBank/DDBJ whole genome shotgun (WGS) entry which is preliminary data.</text>
</comment>
<dbReference type="CDD" id="cd06454">
    <property type="entry name" value="KBL_like"/>
    <property type="match status" value="1"/>
</dbReference>
<dbReference type="PANTHER" id="PTHR13693:SF102">
    <property type="entry name" value="2-AMINO-3-KETOBUTYRATE COENZYME A LIGASE, MITOCHONDRIAL"/>
    <property type="match status" value="1"/>
</dbReference>
<dbReference type="Gene3D" id="3.90.1150.10">
    <property type="entry name" value="Aspartate Aminotransferase, domain 1"/>
    <property type="match status" value="1"/>
</dbReference>
<dbReference type="Pfam" id="PF00155">
    <property type="entry name" value="Aminotran_1_2"/>
    <property type="match status" value="1"/>
</dbReference>
<dbReference type="PROSITE" id="PS00599">
    <property type="entry name" value="AA_TRANSFER_CLASS_2"/>
    <property type="match status" value="1"/>
</dbReference>
<evidence type="ECO:0000256" key="14">
    <source>
        <dbReference type="ARBA" id="ARBA00047654"/>
    </source>
</evidence>
<evidence type="ECO:0000256" key="7">
    <source>
        <dbReference type="ARBA" id="ARBA00022679"/>
    </source>
</evidence>
<comment type="similarity">
    <text evidence="3 15">Belongs to the class-II pyridoxal-phosphate-dependent aminotransferase family.</text>
</comment>
<dbReference type="InterPro" id="IPR001917">
    <property type="entry name" value="Aminotrans_II_pyridoxalP_BS"/>
</dbReference>
<dbReference type="Gene3D" id="3.40.640.10">
    <property type="entry name" value="Type I PLP-dependent aspartate aminotransferase-like (Major domain)"/>
    <property type="match status" value="1"/>
</dbReference>
<sequence length="406" mass="44895">MFDYNAAFEKQVEQIKAEGRYRNFVGLQREAGNFPMAFWGTLKKQVVMWCINDYLGMSQHPKVIESAAQAILNNGVGSGGTRNIGGNNRAIVELEQEIADLHHKEEALVFTSGYVSNDASLTTLSKIMPDLIYFSDESNHASMIAGLRNSRAEKHIYRHLDLVHLEQLLKSVDINKPKMIVFESAYSMDGLISPIGEICELAKKYNAMTYIDEVHSVGLYGNRGAGIANMLGFEDKIDIIQGTLAKAYGVIGGYIAGKSSLIDAIRLTASGFIFTTSLPPAITDAARVSIRYLKDSSTERERHQSVISKVKKSLKMAGIQVLENQSHIIPIIIGDPELARKASQLLIEKHNIFVQHINFPTVPRGTERLRITPTPGHTQEMIVNLTNALVSVFEELGIKPKVIEAA</sequence>
<dbReference type="EC" id="2.3.1.37" evidence="5 16"/>
<name>A0ABU5ND62_9RICK</name>